<evidence type="ECO:0000256" key="1">
    <source>
        <dbReference type="SAM" id="MobiDB-lite"/>
    </source>
</evidence>
<reference evidence="3 4" key="1">
    <citation type="submission" date="2024-01" db="EMBL/GenBank/DDBJ databases">
        <title>Genome insights into Plantactinospora sonchi sp. nov.</title>
        <authorList>
            <person name="Wang L."/>
        </authorList>
    </citation>
    <scope>NUCLEOTIDE SEQUENCE [LARGE SCALE GENOMIC DNA]</scope>
    <source>
        <strain evidence="3 4">NEAU-QY2</strain>
    </source>
</reference>
<dbReference type="PANTHER" id="PTHR35273:SF2">
    <property type="entry name" value="ALPHA-GALACTOSIDASE"/>
    <property type="match status" value="1"/>
</dbReference>
<dbReference type="RefSeq" id="WP_331216019.1">
    <property type="nucleotide sequence ID" value="NZ_JAZGQK010000017.1"/>
</dbReference>
<protein>
    <submittedName>
        <fullName evidence="3">Endo alpha-1,4 polygalactosaminidase</fullName>
    </submittedName>
</protein>
<dbReference type="Pfam" id="PF03537">
    <property type="entry name" value="Glyco_hydro_114"/>
    <property type="match status" value="1"/>
</dbReference>
<sequence>MPGPGGPIRWPRVRRRRPADRGPVTGRPRRALALSLVLGLLLSGAACRYLPNRSAAVPPWPGGPAPSWQWQLTGPLDPGVEAQVYALDVFRTSLEEARRLRAAGRRLMCHVEVGIHQESRPDAARFPADTLGERVRVPGQSGGAPLGRWLDIRRWSALEPVLADRFRLCRGKGFVALLPAGMDGYRHRSGFPLTFDDQLTFNRRVATLARETQLAPGLTNDVDQALALEPYFDFAVNEECFRRTECQRLLPFVEAGKTVFHVEYSSITDEFCTTTLGYGFTSIRKDRDLGVVRETCAS</sequence>
<gene>
    <name evidence="3" type="ORF">V1633_20695</name>
</gene>
<dbReference type="PANTHER" id="PTHR35273">
    <property type="entry name" value="ALPHA-1,4 POLYGALACTOSAMINIDASE, PUTATIVE (AFU_ORTHOLOGUE AFUA_3G07890)-RELATED"/>
    <property type="match status" value="1"/>
</dbReference>
<evidence type="ECO:0000313" key="3">
    <source>
        <dbReference type="EMBL" id="MEE6260907.1"/>
    </source>
</evidence>
<feature type="region of interest" description="Disordered" evidence="1">
    <location>
        <begin position="1"/>
        <end position="26"/>
    </location>
</feature>
<name>A0ABU7RWK8_9ACTN</name>
<dbReference type="EMBL" id="JAZGQK010000017">
    <property type="protein sequence ID" value="MEE6260907.1"/>
    <property type="molecule type" value="Genomic_DNA"/>
</dbReference>
<keyword evidence="4" id="KW-1185">Reference proteome</keyword>
<dbReference type="Gene3D" id="3.20.20.70">
    <property type="entry name" value="Aldolase class I"/>
    <property type="match status" value="1"/>
</dbReference>
<dbReference type="InterPro" id="IPR017853">
    <property type="entry name" value="GH"/>
</dbReference>
<dbReference type="InterPro" id="IPR013785">
    <property type="entry name" value="Aldolase_TIM"/>
</dbReference>
<dbReference type="InterPro" id="IPR004352">
    <property type="entry name" value="GH114_TIM-barrel"/>
</dbReference>
<organism evidence="3 4">
    <name type="scientific">Plantactinospora sonchi</name>
    <dbReference type="NCBI Taxonomy" id="1544735"/>
    <lineage>
        <taxon>Bacteria</taxon>
        <taxon>Bacillati</taxon>
        <taxon>Actinomycetota</taxon>
        <taxon>Actinomycetes</taxon>
        <taxon>Micromonosporales</taxon>
        <taxon>Micromonosporaceae</taxon>
        <taxon>Plantactinospora</taxon>
    </lineage>
</organism>
<proteinExistence type="predicted"/>
<dbReference type="Proteomes" id="UP001332243">
    <property type="component" value="Unassembled WGS sequence"/>
</dbReference>
<evidence type="ECO:0000259" key="2">
    <source>
        <dbReference type="Pfam" id="PF03537"/>
    </source>
</evidence>
<evidence type="ECO:0000313" key="4">
    <source>
        <dbReference type="Proteomes" id="UP001332243"/>
    </source>
</evidence>
<comment type="caution">
    <text evidence="3">The sequence shown here is derived from an EMBL/GenBank/DDBJ whole genome shotgun (WGS) entry which is preliminary data.</text>
</comment>
<dbReference type="SUPFAM" id="SSF51445">
    <property type="entry name" value="(Trans)glycosidases"/>
    <property type="match status" value="1"/>
</dbReference>
<accession>A0ABU7RWK8</accession>
<feature type="domain" description="Glycoside-hydrolase family GH114 TIM-barrel" evidence="2">
    <location>
        <begin position="67"/>
        <end position="289"/>
    </location>
</feature>